<evidence type="ECO:0000256" key="8">
    <source>
        <dbReference type="ARBA" id="ARBA00023136"/>
    </source>
</evidence>
<dbReference type="RefSeq" id="WP_188392132.1">
    <property type="nucleotide sequence ID" value="NZ_BMEV01000031.1"/>
</dbReference>
<evidence type="ECO:0000256" key="9">
    <source>
        <dbReference type="SAM" id="Phobius"/>
    </source>
</evidence>
<protein>
    <submittedName>
        <fullName evidence="12">Thiol reductant ABC exporter subunit CydC</fullName>
    </submittedName>
</protein>
<dbReference type="InterPro" id="IPR036640">
    <property type="entry name" value="ABC1_TM_sf"/>
</dbReference>
<feature type="transmembrane region" description="Helical" evidence="9">
    <location>
        <begin position="248"/>
        <end position="267"/>
    </location>
</feature>
<dbReference type="PROSITE" id="PS50893">
    <property type="entry name" value="ABC_TRANSPORTER_2"/>
    <property type="match status" value="1"/>
</dbReference>
<feature type="domain" description="ABC transmembrane type-1" evidence="11">
    <location>
        <begin position="19"/>
        <end position="302"/>
    </location>
</feature>
<evidence type="ECO:0000313" key="12">
    <source>
        <dbReference type="EMBL" id="GFZ77314.1"/>
    </source>
</evidence>
<dbReference type="GO" id="GO:0140359">
    <property type="term" value="F:ABC-type transporter activity"/>
    <property type="evidence" value="ECO:0007669"/>
    <property type="project" value="InterPro"/>
</dbReference>
<dbReference type="Gene3D" id="3.40.50.300">
    <property type="entry name" value="P-loop containing nucleotide triphosphate hydrolases"/>
    <property type="match status" value="1"/>
</dbReference>
<dbReference type="PANTHER" id="PTHR24221">
    <property type="entry name" value="ATP-BINDING CASSETTE SUB-FAMILY B"/>
    <property type="match status" value="1"/>
</dbReference>
<dbReference type="Pfam" id="PF00664">
    <property type="entry name" value="ABC_membrane"/>
    <property type="match status" value="1"/>
</dbReference>
<accession>A0A8J2XF41</accession>
<dbReference type="Gene3D" id="1.20.1560.10">
    <property type="entry name" value="ABC transporter type 1, transmembrane domain"/>
    <property type="match status" value="1"/>
</dbReference>
<evidence type="ECO:0000256" key="3">
    <source>
        <dbReference type="ARBA" id="ARBA00022475"/>
    </source>
</evidence>
<dbReference type="SMART" id="SM00382">
    <property type="entry name" value="AAA"/>
    <property type="match status" value="1"/>
</dbReference>
<gene>
    <name evidence="12" type="ORF">GCM10010978_18640</name>
</gene>
<evidence type="ECO:0000259" key="10">
    <source>
        <dbReference type="PROSITE" id="PS50893"/>
    </source>
</evidence>
<dbReference type="InterPro" id="IPR003593">
    <property type="entry name" value="AAA+_ATPase"/>
</dbReference>
<evidence type="ECO:0000256" key="7">
    <source>
        <dbReference type="ARBA" id="ARBA00022989"/>
    </source>
</evidence>
<dbReference type="AlphaFoldDB" id="A0A8J2XF41"/>
<dbReference type="Pfam" id="PF00005">
    <property type="entry name" value="ABC_tran"/>
    <property type="match status" value="1"/>
</dbReference>
<dbReference type="GO" id="GO:0034775">
    <property type="term" value="P:glutathione transmembrane transport"/>
    <property type="evidence" value="ECO:0007669"/>
    <property type="project" value="InterPro"/>
</dbReference>
<dbReference type="InterPro" id="IPR039421">
    <property type="entry name" value="Type_1_exporter"/>
</dbReference>
<dbReference type="EMBL" id="BMEV01000031">
    <property type="protein sequence ID" value="GFZ77314.1"/>
    <property type="molecule type" value="Genomic_DNA"/>
</dbReference>
<name>A0A8J2XF41_9BACI</name>
<feature type="domain" description="ABC transporter" evidence="10">
    <location>
        <begin position="335"/>
        <end position="564"/>
    </location>
</feature>
<dbReference type="SUPFAM" id="SSF52540">
    <property type="entry name" value="P-loop containing nucleoside triphosphate hydrolases"/>
    <property type="match status" value="1"/>
</dbReference>
<dbReference type="InterPro" id="IPR003439">
    <property type="entry name" value="ABC_transporter-like_ATP-bd"/>
</dbReference>
<evidence type="ECO:0000256" key="2">
    <source>
        <dbReference type="ARBA" id="ARBA00022448"/>
    </source>
</evidence>
<dbReference type="GO" id="GO:0034040">
    <property type="term" value="F:ATPase-coupled lipid transmembrane transporter activity"/>
    <property type="evidence" value="ECO:0007669"/>
    <property type="project" value="TreeGrafter"/>
</dbReference>
<dbReference type="GO" id="GO:0005886">
    <property type="term" value="C:plasma membrane"/>
    <property type="evidence" value="ECO:0007669"/>
    <property type="project" value="UniProtKB-SubCell"/>
</dbReference>
<evidence type="ECO:0000256" key="4">
    <source>
        <dbReference type="ARBA" id="ARBA00022692"/>
    </source>
</evidence>
<keyword evidence="13" id="KW-1185">Reference proteome</keyword>
<dbReference type="GO" id="GO:0045454">
    <property type="term" value="P:cell redox homeostasis"/>
    <property type="evidence" value="ECO:0007669"/>
    <property type="project" value="InterPro"/>
</dbReference>
<dbReference type="InterPro" id="IPR014223">
    <property type="entry name" value="ABC_CydC/D"/>
</dbReference>
<dbReference type="GO" id="GO:0005524">
    <property type="term" value="F:ATP binding"/>
    <property type="evidence" value="ECO:0007669"/>
    <property type="project" value="UniProtKB-KW"/>
</dbReference>
<evidence type="ECO:0000256" key="6">
    <source>
        <dbReference type="ARBA" id="ARBA00022840"/>
    </source>
</evidence>
<evidence type="ECO:0000313" key="13">
    <source>
        <dbReference type="Proteomes" id="UP000602050"/>
    </source>
</evidence>
<feature type="transmembrane region" description="Helical" evidence="9">
    <location>
        <begin position="20"/>
        <end position="44"/>
    </location>
</feature>
<comment type="subcellular location">
    <subcellularLocation>
        <location evidence="1">Cell membrane</location>
        <topology evidence="1">Multi-pass membrane protein</topology>
    </subcellularLocation>
</comment>
<feature type="transmembrane region" description="Helical" evidence="9">
    <location>
        <begin position="156"/>
        <end position="179"/>
    </location>
</feature>
<dbReference type="Proteomes" id="UP000602050">
    <property type="component" value="Unassembled WGS sequence"/>
</dbReference>
<evidence type="ECO:0000259" key="11">
    <source>
        <dbReference type="PROSITE" id="PS50929"/>
    </source>
</evidence>
<keyword evidence="5" id="KW-0547">Nucleotide-binding</keyword>
<dbReference type="CDD" id="cd18585">
    <property type="entry name" value="ABC_6TM_CydC"/>
    <property type="match status" value="1"/>
</dbReference>
<proteinExistence type="predicted"/>
<reference evidence="12" key="1">
    <citation type="journal article" date="2014" name="Int. J. Syst. Evol. Microbiol.">
        <title>Complete genome sequence of Corynebacterium casei LMG S-19264T (=DSM 44701T), isolated from a smear-ripened cheese.</title>
        <authorList>
            <consortium name="US DOE Joint Genome Institute (JGI-PGF)"/>
            <person name="Walter F."/>
            <person name="Albersmeier A."/>
            <person name="Kalinowski J."/>
            <person name="Ruckert C."/>
        </authorList>
    </citation>
    <scope>NUCLEOTIDE SEQUENCE</scope>
    <source>
        <strain evidence="12">CGMCC 1.12360</strain>
    </source>
</reference>
<dbReference type="PROSITE" id="PS00211">
    <property type="entry name" value="ABC_TRANSPORTER_1"/>
    <property type="match status" value="1"/>
</dbReference>
<dbReference type="InterPro" id="IPR011527">
    <property type="entry name" value="ABC1_TM_dom"/>
</dbReference>
<sequence>MKDLFAIMKVMFVEKKDIALSVLCGFIAGITAIGLFSLSGYLISKSALQPPLYTLMILVASVKLLGIISALSRYGERYFSHRGTFTMLSQLRVHIYEKIEARTPAIFRQFQSGDLLARIVGDVETMQHFFLRVCYPPVVLMLVFISTIFFTSFFSFWLTMIILAGFLFAAFLIPAYIGWKQRKIDYSVRKSRGDISTQASEFLYGFRDLKIYQRIEEKAGQLQEAAKKYEAEREREGIHKQFAESINIFFSLLISFAVLAVGAYFVTTNQLDGVFLAMFVLIALTAFENTRGMAVLPSFLEDNRQAAIRLNSIFTEEKAREWGNARLQLEKSPFIRIEDVSFRFPEETRKTLSNVSLALPPGSKTAIVGPSGSGKSTLMQLMLQIFPVYKGKVYFNEEDAIYYSQESIWENANVVLQENHFFYGTIRDNLAIAKDGLTDARMEEILAKVKLNHFQLQDRVLEKGANLSGGEKQRLAIARALLKKAPMWFLDEPTSSMDALTEEAVYRAIFEAAKEDTLLLITHRLTGLEKMDQIIVMEAGKIVETGTYTELMEKKGYFYDMKQIERSVFYHG</sequence>
<dbReference type="PANTHER" id="PTHR24221:SF653">
    <property type="entry name" value="TRANSPORT ATP-BINDING PROTEIN CYDC"/>
    <property type="match status" value="1"/>
</dbReference>
<dbReference type="SUPFAM" id="SSF90123">
    <property type="entry name" value="ABC transporter transmembrane region"/>
    <property type="match status" value="1"/>
</dbReference>
<keyword evidence="3" id="KW-1003">Cell membrane</keyword>
<reference evidence="12" key="2">
    <citation type="submission" date="2020-09" db="EMBL/GenBank/DDBJ databases">
        <authorList>
            <person name="Sun Q."/>
            <person name="Zhou Y."/>
        </authorList>
    </citation>
    <scope>NUCLEOTIDE SEQUENCE</scope>
    <source>
        <strain evidence="12">CGMCC 1.12360</strain>
    </source>
</reference>
<dbReference type="NCBIfam" id="TIGR02868">
    <property type="entry name" value="CydC"/>
    <property type="match status" value="1"/>
</dbReference>
<dbReference type="GO" id="GO:0016887">
    <property type="term" value="F:ATP hydrolysis activity"/>
    <property type="evidence" value="ECO:0007669"/>
    <property type="project" value="InterPro"/>
</dbReference>
<dbReference type="PROSITE" id="PS50929">
    <property type="entry name" value="ABC_TM1F"/>
    <property type="match status" value="1"/>
</dbReference>
<keyword evidence="2" id="KW-0813">Transport</keyword>
<keyword evidence="6" id="KW-0067">ATP-binding</keyword>
<keyword evidence="4 9" id="KW-0812">Transmembrane</keyword>
<feature type="transmembrane region" description="Helical" evidence="9">
    <location>
        <begin position="50"/>
        <end position="72"/>
    </location>
</feature>
<evidence type="ECO:0000256" key="1">
    <source>
        <dbReference type="ARBA" id="ARBA00004651"/>
    </source>
</evidence>
<comment type="caution">
    <text evidence="12">The sequence shown here is derived from an EMBL/GenBank/DDBJ whole genome shotgun (WGS) entry which is preliminary data.</text>
</comment>
<keyword evidence="8 9" id="KW-0472">Membrane</keyword>
<dbReference type="InterPro" id="IPR017871">
    <property type="entry name" value="ABC_transporter-like_CS"/>
</dbReference>
<keyword evidence="7 9" id="KW-1133">Transmembrane helix</keyword>
<evidence type="ECO:0000256" key="5">
    <source>
        <dbReference type="ARBA" id="ARBA00022741"/>
    </source>
</evidence>
<dbReference type="InterPro" id="IPR027417">
    <property type="entry name" value="P-loop_NTPase"/>
</dbReference>
<organism evidence="12 13">
    <name type="scientific">Compostibacillus humi</name>
    <dbReference type="NCBI Taxonomy" id="1245525"/>
    <lineage>
        <taxon>Bacteria</taxon>
        <taxon>Bacillati</taxon>
        <taxon>Bacillota</taxon>
        <taxon>Bacilli</taxon>
        <taxon>Bacillales</taxon>
        <taxon>Bacillaceae</taxon>
        <taxon>Compostibacillus</taxon>
    </lineage>
</organism>
<dbReference type="FunFam" id="3.40.50.300:FF:000854">
    <property type="entry name" value="Multidrug ABC transporter ATP-binding protein"/>
    <property type="match status" value="1"/>
</dbReference>
<feature type="transmembrane region" description="Helical" evidence="9">
    <location>
        <begin position="129"/>
        <end position="150"/>
    </location>
</feature>
<dbReference type="CDD" id="cd03228">
    <property type="entry name" value="ABCC_MRP_Like"/>
    <property type="match status" value="1"/>
</dbReference>